<gene>
    <name evidence="1" type="ORF">H9625_05790</name>
</gene>
<protein>
    <submittedName>
        <fullName evidence="1">DUF4280 domain-containing protein</fullName>
    </submittedName>
</protein>
<reference evidence="1 2" key="1">
    <citation type="submission" date="2020-08" db="EMBL/GenBank/DDBJ databases">
        <title>A Genomic Blueprint of the Chicken Gut Microbiome.</title>
        <authorList>
            <person name="Gilroy R."/>
            <person name="Ravi A."/>
            <person name="Getino M."/>
            <person name="Pursley I."/>
            <person name="Horton D.L."/>
            <person name="Alikhan N.-F."/>
            <person name="Baker D."/>
            <person name="Gharbi K."/>
            <person name="Hall N."/>
            <person name="Watson M."/>
            <person name="Adriaenssens E.M."/>
            <person name="Foster-Nyarko E."/>
            <person name="Jarju S."/>
            <person name="Secka A."/>
            <person name="Antonio M."/>
            <person name="Oren A."/>
            <person name="Chaudhuri R."/>
            <person name="La Ragione R.M."/>
            <person name="Hildebrand F."/>
            <person name="Pallen M.J."/>
        </authorList>
    </citation>
    <scope>NUCLEOTIDE SEQUENCE [LARGE SCALE GENOMIC DNA]</scope>
    <source>
        <strain evidence="1 2">Sa1CVN1</strain>
    </source>
</reference>
<proteinExistence type="predicted"/>
<keyword evidence="2" id="KW-1185">Reference proteome</keyword>
<name>A0ABR8Y6X8_9BACT</name>
<dbReference type="EMBL" id="JACSPP010000012">
    <property type="protein sequence ID" value="MBD8039962.1"/>
    <property type="molecule type" value="Genomic_DNA"/>
</dbReference>
<evidence type="ECO:0000313" key="1">
    <source>
        <dbReference type="EMBL" id="MBD8039962.1"/>
    </source>
</evidence>
<sequence length="447" mass="48867">MKYVCTGATLRCTMGTSCPKLRATPKNVSLTGKDQANIADYVSIKNIPSFGRCRSLGYPPTASATAANHGKLTPMPCVPGTCPKWQAIDKDSLICGEPALLEPATLRCMYGGTISIVNPGQSLEIKVRGVSFSQRSETQQEKAMQEIPEELLQEFNALDRERLSQQSVLDGVQMALDVAGMTPGVGAIPDLMNAAISALRGDWVGAGLSIIAAVPLIGDVVGGAKIAYRGAKTARVLQKTGVMQKISKAAKETDKYKRHAQLAQASKEFKYIDITPQKLKQLGISDSDSDFFMKKVRYYRRDEISKLYDGSDVDMFERESHLNCVDVSSPIIEKGIAQKGDRYYMFRKVNEHGTIIDAPGNYGIREIDSSNTTPGRVGIADGGKLETSEGKEIPFKREMYSVEITENTPYIVTKARKTTDSWSDRKNPVKVPGGGTQVFFVKKSNIK</sequence>
<accession>A0ABR8Y6X8</accession>
<dbReference type="Pfam" id="PF14107">
    <property type="entry name" value="DUF4280"/>
    <property type="match status" value="1"/>
</dbReference>
<dbReference type="RefSeq" id="WP_191763396.1">
    <property type="nucleotide sequence ID" value="NZ_JACSPP010000012.1"/>
</dbReference>
<dbReference type="InterPro" id="IPR025460">
    <property type="entry name" value="DUF4280"/>
</dbReference>
<organism evidence="1 2">
    <name type="scientific">Phocaeicola intestinalis</name>
    <dbReference type="NCBI Taxonomy" id="2762212"/>
    <lineage>
        <taxon>Bacteria</taxon>
        <taxon>Pseudomonadati</taxon>
        <taxon>Bacteroidota</taxon>
        <taxon>Bacteroidia</taxon>
        <taxon>Bacteroidales</taxon>
        <taxon>Bacteroidaceae</taxon>
        <taxon>Phocaeicola</taxon>
    </lineage>
</organism>
<dbReference type="CDD" id="cd20745">
    <property type="entry name" value="FIX_RhsA_AHH_HNH-like"/>
    <property type="match status" value="1"/>
</dbReference>
<dbReference type="Proteomes" id="UP000620874">
    <property type="component" value="Unassembled WGS sequence"/>
</dbReference>
<evidence type="ECO:0000313" key="2">
    <source>
        <dbReference type="Proteomes" id="UP000620874"/>
    </source>
</evidence>
<comment type="caution">
    <text evidence="1">The sequence shown here is derived from an EMBL/GenBank/DDBJ whole genome shotgun (WGS) entry which is preliminary data.</text>
</comment>